<dbReference type="GeneID" id="27364082"/>
<dbReference type="PANTHER" id="PTHR45997">
    <property type="entry name" value="DNA LIGASE 4"/>
    <property type="match status" value="1"/>
</dbReference>
<gene>
    <name evidence="1" type="ORF">RHTO_00069</name>
</gene>
<dbReference type="GO" id="GO:0005524">
    <property type="term" value="F:ATP binding"/>
    <property type="evidence" value="ECO:0007669"/>
    <property type="project" value="InterPro"/>
</dbReference>
<dbReference type="Gene3D" id="3.30.470.30">
    <property type="entry name" value="DNA ligase/mRNA capping enzyme"/>
    <property type="match status" value="1"/>
</dbReference>
<dbReference type="GO" id="GO:0003910">
    <property type="term" value="F:DNA ligase (ATP) activity"/>
    <property type="evidence" value="ECO:0007669"/>
    <property type="project" value="InterPro"/>
</dbReference>
<dbReference type="RefSeq" id="XP_016276760.1">
    <property type="nucleotide sequence ID" value="XM_016413753.1"/>
</dbReference>
<dbReference type="AlphaFoldDB" id="M7X5N1"/>
<reference evidence="1 2" key="1">
    <citation type="journal article" date="2012" name="Nat. Commun.">
        <title>A multi-omic map of the lipid-producing yeast Rhodosporidium toruloides.</title>
        <authorList>
            <person name="Zhu Z."/>
            <person name="Zhang S."/>
            <person name="Liu H."/>
            <person name="Shen H."/>
            <person name="Lin X."/>
            <person name="Yang F."/>
            <person name="Zhou Y.J."/>
            <person name="Jin G."/>
            <person name="Ye M."/>
            <person name="Zou H."/>
            <person name="Zou H."/>
            <person name="Zhao Z.K."/>
        </authorList>
    </citation>
    <scope>NUCLEOTIDE SEQUENCE [LARGE SCALE GENOMIC DNA]</scope>
    <source>
        <strain evidence="1 2">NP11</strain>
    </source>
</reference>
<dbReference type="Proteomes" id="UP000016926">
    <property type="component" value="Unassembled WGS sequence"/>
</dbReference>
<dbReference type="PANTHER" id="PTHR45997:SF1">
    <property type="entry name" value="DNA LIGASE 4"/>
    <property type="match status" value="1"/>
</dbReference>
<dbReference type="HOGENOM" id="CLU_708138_0_0_1"/>
<dbReference type="SUPFAM" id="SSF56091">
    <property type="entry name" value="DNA ligase/mRNA capping enzyme, catalytic domain"/>
    <property type="match status" value="1"/>
</dbReference>
<keyword evidence="2" id="KW-1185">Reference proteome</keyword>
<dbReference type="GO" id="GO:0006297">
    <property type="term" value="P:nucleotide-excision repair, DNA gap filling"/>
    <property type="evidence" value="ECO:0007669"/>
    <property type="project" value="TreeGrafter"/>
</dbReference>
<evidence type="ECO:0000313" key="2">
    <source>
        <dbReference type="Proteomes" id="UP000016926"/>
    </source>
</evidence>
<dbReference type="GO" id="GO:0006303">
    <property type="term" value="P:double-strand break repair via nonhomologous end joining"/>
    <property type="evidence" value="ECO:0007669"/>
    <property type="project" value="TreeGrafter"/>
</dbReference>
<accession>M7X5N1</accession>
<dbReference type="GO" id="GO:0003677">
    <property type="term" value="F:DNA binding"/>
    <property type="evidence" value="ECO:0007669"/>
    <property type="project" value="InterPro"/>
</dbReference>
<sequence>MLISDLTVREAFSYGTLWQRLEHIFHSPNEIEQFKRLRSFVKRRSHTASFWTALLRLVLPKLDSFRSSIDTAHARLFIACLEEDDPDVMSLVNVLRLIDVCTLGASKDEQLAELHRLASQASPGLLICAVMIPGRTPPSILKQFHPGAANQYLVCADLRVIDKMIHERLANGVFPSKTFPVSVGDCVCLAQPRWVASTASAVRIMDGYANDCLKFGFADHKEQDWFLLHVRGDSAFFFVRESLRYDIPTPIPCPSTIRSCVSPAVEEIILDGVIKLGDATSQTSIPAAFTFTTFDILSLKTHGCAAVSLVDYSLAARKRVLSDWRVISPREGDLEIHGYNIKQSLSLVQALLQRELDKGGVGIILKSGRVKYLLGNQQQAVWLRLDGRSL</sequence>
<dbReference type="GO" id="GO:0032807">
    <property type="term" value="C:DNA ligase IV complex"/>
    <property type="evidence" value="ECO:0007669"/>
    <property type="project" value="TreeGrafter"/>
</dbReference>
<keyword evidence="1" id="KW-0436">Ligase</keyword>
<name>M7X5N1_RHOT1</name>
<dbReference type="InterPro" id="IPR029710">
    <property type="entry name" value="LIG4"/>
</dbReference>
<dbReference type="EMBL" id="KB722642">
    <property type="protein sequence ID" value="EMS25641.1"/>
    <property type="molecule type" value="Genomic_DNA"/>
</dbReference>
<evidence type="ECO:0000313" key="1">
    <source>
        <dbReference type="EMBL" id="EMS25641.1"/>
    </source>
</evidence>
<protein>
    <submittedName>
        <fullName evidence="1">DNA ligase</fullName>
    </submittedName>
</protein>
<organism evidence="1 2">
    <name type="scientific">Rhodotorula toruloides (strain NP11)</name>
    <name type="common">Yeast</name>
    <name type="synonym">Rhodosporidium toruloides</name>
    <dbReference type="NCBI Taxonomy" id="1130832"/>
    <lineage>
        <taxon>Eukaryota</taxon>
        <taxon>Fungi</taxon>
        <taxon>Dikarya</taxon>
        <taxon>Basidiomycota</taxon>
        <taxon>Pucciniomycotina</taxon>
        <taxon>Microbotryomycetes</taxon>
        <taxon>Sporidiobolales</taxon>
        <taxon>Sporidiobolaceae</taxon>
        <taxon>Rhodotorula</taxon>
    </lineage>
</organism>
<proteinExistence type="predicted"/>